<dbReference type="GO" id="GO:0035556">
    <property type="term" value="P:intracellular signal transduction"/>
    <property type="evidence" value="ECO:0007669"/>
    <property type="project" value="InterPro"/>
</dbReference>
<organism evidence="3 4">
    <name type="scientific">Syphacia muris</name>
    <dbReference type="NCBI Taxonomy" id="451379"/>
    <lineage>
        <taxon>Eukaryota</taxon>
        <taxon>Metazoa</taxon>
        <taxon>Ecdysozoa</taxon>
        <taxon>Nematoda</taxon>
        <taxon>Chromadorea</taxon>
        <taxon>Rhabditida</taxon>
        <taxon>Spirurina</taxon>
        <taxon>Oxyuridomorpha</taxon>
        <taxon>Oxyuroidea</taxon>
        <taxon>Oxyuridae</taxon>
        <taxon>Syphacia</taxon>
    </lineage>
</organism>
<dbReference type="PANTHER" id="PTHR16206:SF4">
    <property type="entry name" value="PROTEIN LET-99"/>
    <property type="match status" value="1"/>
</dbReference>
<dbReference type="STRING" id="451379.A0A158R4W2"/>
<feature type="region of interest" description="Disordered" evidence="1">
    <location>
        <begin position="216"/>
        <end position="239"/>
    </location>
</feature>
<dbReference type="InterPro" id="IPR000591">
    <property type="entry name" value="DEP_dom"/>
</dbReference>
<name>A0A158R4W2_9BILA</name>
<dbReference type="PANTHER" id="PTHR16206">
    <property type="entry name" value="DEP DOMAIN-CONTAINING"/>
    <property type="match status" value="1"/>
</dbReference>
<evidence type="ECO:0000256" key="1">
    <source>
        <dbReference type="SAM" id="MobiDB-lite"/>
    </source>
</evidence>
<evidence type="ECO:0000313" key="4">
    <source>
        <dbReference type="WBParaSite" id="SMUV_0000458801-mRNA-1"/>
    </source>
</evidence>
<dbReference type="Proteomes" id="UP000046393">
    <property type="component" value="Unplaced"/>
</dbReference>
<keyword evidence="3" id="KW-1185">Reference proteome</keyword>
<proteinExistence type="predicted"/>
<protein>
    <submittedName>
        <fullName evidence="4">DEP domain-containing protein</fullName>
    </submittedName>
</protein>
<evidence type="ECO:0000259" key="2">
    <source>
        <dbReference type="PROSITE" id="PS50186"/>
    </source>
</evidence>
<dbReference type="InterPro" id="IPR036390">
    <property type="entry name" value="WH_DNA-bd_sf"/>
</dbReference>
<dbReference type="AlphaFoldDB" id="A0A158R4W2"/>
<sequence length="275" mass="31451">MPRCTSSNADKSTDESRYPSRFKATIMWNSVLKAFRNQMTVKRHRRLLFFYENSFTGKEAVDFFMAELPKFCTEKKEFSRILLAKFADAGLFISVRGSRGDDKDVFKETEIYRFSDIPLEKIATTPVVTRRAASFNARSSSSYSRRFLDAAYRQQHFYSNLDDAFCFDEKLSRSSLLKSRRISLSYGNLPEIINHVANVANSEDWTSAEQLSISHEHLRRSASDSNGNKENDNSCKKHSGAVPVDIPALSARLFADLALYPSKLRQDADFRQDSL</sequence>
<dbReference type="WBParaSite" id="SMUV_0000458801-mRNA-1">
    <property type="protein sequence ID" value="SMUV_0000458801-mRNA-1"/>
    <property type="gene ID" value="SMUV_0000458801"/>
</dbReference>
<dbReference type="PROSITE" id="PS50186">
    <property type="entry name" value="DEP"/>
    <property type="match status" value="1"/>
</dbReference>
<dbReference type="Gene3D" id="1.10.10.10">
    <property type="entry name" value="Winged helix-like DNA-binding domain superfamily/Winged helix DNA-binding domain"/>
    <property type="match status" value="1"/>
</dbReference>
<accession>A0A158R4W2</accession>
<evidence type="ECO:0000313" key="3">
    <source>
        <dbReference type="Proteomes" id="UP000046393"/>
    </source>
</evidence>
<dbReference type="InterPro" id="IPR036388">
    <property type="entry name" value="WH-like_DNA-bd_sf"/>
</dbReference>
<dbReference type="Pfam" id="PF00610">
    <property type="entry name" value="DEP"/>
    <property type="match status" value="1"/>
</dbReference>
<reference evidence="4" key="1">
    <citation type="submission" date="2016-04" db="UniProtKB">
        <authorList>
            <consortium name="WormBaseParasite"/>
        </authorList>
    </citation>
    <scope>IDENTIFICATION</scope>
</reference>
<feature type="domain" description="DEP" evidence="2">
    <location>
        <begin position="35"/>
        <end position="116"/>
    </location>
</feature>
<dbReference type="SUPFAM" id="SSF46785">
    <property type="entry name" value="Winged helix' DNA-binding domain"/>
    <property type="match status" value="1"/>
</dbReference>
<dbReference type="SMART" id="SM00049">
    <property type="entry name" value="DEP"/>
    <property type="match status" value="1"/>
</dbReference>
<feature type="compositionally biased region" description="Basic and acidic residues" evidence="1">
    <location>
        <begin position="216"/>
        <end position="235"/>
    </location>
</feature>